<dbReference type="EMBL" id="CAJPWZ010001022">
    <property type="protein sequence ID" value="CAG2205383.1"/>
    <property type="molecule type" value="Genomic_DNA"/>
</dbReference>
<proteinExistence type="predicted"/>
<keyword evidence="1" id="KW-1015">Disulfide bond</keyword>
<evidence type="ECO:0000313" key="5">
    <source>
        <dbReference type="Proteomes" id="UP000683360"/>
    </source>
</evidence>
<name>A0A8S3REJ1_MYTED</name>
<dbReference type="Pfam" id="PF00084">
    <property type="entry name" value="Sushi"/>
    <property type="match status" value="1"/>
</dbReference>
<protein>
    <submittedName>
        <fullName evidence="4">CSMD</fullName>
    </submittedName>
</protein>
<dbReference type="InterPro" id="IPR000436">
    <property type="entry name" value="Sushi_SCR_CCP_dom"/>
</dbReference>
<dbReference type="PROSITE" id="PS50923">
    <property type="entry name" value="SUSHI"/>
    <property type="match status" value="1"/>
</dbReference>
<reference evidence="4" key="1">
    <citation type="submission" date="2021-03" db="EMBL/GenBank/DDBJ databases">
        <authorList>
            <person name="Bekaert M."/>
        </authorList>
    </citation>
    <scope>NUCLEOTIDE SEQUENCE</scope>
</reference>
<keyword evidence="2" id="KW-0768">Sushi</keyword>
<sequence length="521" mass="58747">MVFNAAGTTQANVLSKYGGVIYAYTEKEVLLWRPTNGPVVYIGDRWGNGNSNQIANTAHVIIRVYHLREAELSKCPYPETVGNATFYVSGLRYGDYWRVLFIHVNPESKQQTKGSYEDIEEVLNNIRVQRKDTSAYRRSLISVKDKRLSSKVIVISHNLREYPVKVDVQVKINEGGLDYIFSGLGSSQRDDDLFKDYGGVIYKYNDQHIELSFPYLENNADTGGLVYTETVNYKEITHELGYYPDLLTVQTLLSDGYMSDGVGGGVFLAADGYKLGNFKSGDVKILAWNIQCSQQVFYKAFEVGDIDHDDKINFPCSYDWTNFLVSVQYKVHDESSPNGGMVFKAAGTTQANDLSKYGGVIYAYTEKEVLLWRPTNGPVFYIGDRWGNGNSNQIANTARVIIRVYHLREADNSECLYPETVGNATFNVSGLRYGDSIVYTCKSGYSHGSGDLTRICCRNGQWSGIVPTCKESKQQTKGSYEDIEEVLNNIRVQRKDTSAYRRSLISVKDERLSSKDKLQRI</sequence>
<evidence type="ECO:0000259" key="3">
    <source>
        <dbReference type="PROSITE" id="PS50923"/>
    </source>
</evidence>
<feature type="domain" description="Sushi" evidence="3">
    <location>
        <begin position="413"/>
        <end position="471"/>
    </location>
</feature>
<dbReference type="Gene3D" id="2.10.70.10">
    <property type="entry name" value="Complement Module, domain 1"/>
    <property type="match status" value="1"/>
</dbReference>
<dbReference type="CDD" id="cd00033">
    <property type="entry name" value="CCP"/>
    <property type="match status" value="1"/>
</dbReference>
<gene>
    <name evidence="4" type="ORF">MEDL_19691</name>
</gene>
<evidence type="ECO:0000256" key="2">
    <source>
        <dbReference type="PROSITE-ProRule" id="PRU00302"/>
    </source>
</evidence>
<dbReference type="SMART" id="SM00032">
    <property type="entry name" value="CCP"/>
    <property type="match status" value="1"/>
</dbReference>
<dbReference type="SUPFAM" id="SSF57535">
    <property type="entry name" value="Complement control module/SCR domain"/>
    <property type="match status" value="1"/>
</dbReference>
<organism evidence="4 5">
    <name type="scientific">Mytilus edulis</name>
    <name type="common">Blue mussel</name>
    <dbReference type="NCBI Taxonomy" id="6550"/>
    <lineage>
        <taxon>Eukaryota</taxon>
        <taxon>Metazoa</taxon>
        <taxon>Spiralia</taxon>
        <taxon>Lophotrochozoa</taxon>
        <taxon>Mollusca</taxon>
        <taxon>Bivalvia</taxon>
        <taxon>Autobranchia</taxon>
        <taxon>Pteriomorphia</taxon>
        <taxon>Mytilida</taxon>
        <taxon>Mytiloidea</taxon>
        <taxon>Mytilidae</taxon>
        <taxon>Mytilinae</taxon>
        <taxon>Mytilus</taxon>
    </lineage>
</organism>
<dbReference type="AlphaFoldDB" id="A0A8S3REJ1"/>
<keyword evidence="5" id="KW-1185">Reference proteome</keyword>
<comment type="caution">
    <text evidence="2">Lacks conserved residue(s) required for the propagation of feature annotation.</text>
</comment>
<dbReference type="Proteomes" id="UP000683360">
    <property type="component" value="Unassembled WGS sequence"/>
</dbReference>
<evidence type="ECO:0000256" key="1">
    <source>
        <dbReference type="ARBA" id="ARBA00023157"/>
    </source>
</evidence>
<accession>A0A8S3REJ1</accession>
<comment type="caution">
    <text evidence="4">The sequence shown here is derived from an EMBL/GenBank/DDBJ whole genome shotgun (WGS) entry which is preliminary data.</text>
</comment>
<dbReference type="OrthoDB" id="6126000at2759"/>
<evidence type="ECO:0000313" key="4">
    <source>
        <dbReference type="EMBL" id="CAG2205383.1"/>
    </source>
</evidence>
<dbReference type="InterPro" id="IPR035976">
    <property type="entry name" value="Sushi/SCR/CCP_sf"/>
</dbReference>